<keyword evidence="2" id="KW-0378">Hydrolase</keyword>
<evidence type="ECO:0000259" key="1">
    <source>
        <dbReference type="Pfam" id="PF00561"/>
    </source>
</evidence>
<dbReference type="PANTHER" id="PTHR43194">
    <property type="entry name" value="HYDROLASE ALPHA/BETA FOLD FAMILY"/>
    <property type="match status" value="1"/>
</dbReference>
<accession>A0A5J6IIU1</accession>
<evidence type="ECO:0000313" key="2">
    <source>
        <dbReference type="EMBL" id="QEV30720.1"/>
    </source>
</evidence>
<dbReference type="KEGG" id="scoe:CP976_38590"/>
<dbReference type="EMBL" id="CP023694">
    <property type="protein sequence ID" value="QEV30720.1"/>
    <property type="molecule type" value="Genomic_DNA"/>
</dbReference>
<reference evidence="2 3" key="1">
    <citation type="submission" date="2017-09" db="EMBL/GenBank/DDBJ databases">
        <authorList>
            <person name="Lee N."/>
            <person name="Cho B.-K."/>
        </authorList>
    </citation>
    <scope>NUCLEOTIDE SEQUENCE [LARGE SCALE GENOMIC DNA]</scope>
    <source>
        <strain evidence="2 3">ATCC 13740</strain>
    </source>
</reference>
<dbReference type="InterPro" id="IPR050228">
    <property type="entry name" value="Carboxylesterase_BioH"/>
</dbReference>
<dbReference type="Gene3D" id="3.40.50.1820">
    <property type="entry name" value="alpha/beta hydrolase"/>
    <property type="match status" value="1"/>
</dbReference>
<dbReference type="AlphaFoldDB" id="A0A5J6IIU1"/>
<name>A0A5J6IIU1_STRC4</name>
<evidence type="ECO:0000313" key="3">
    <source>
        <dbReference type="Proteomes" id="UP000326598"/>
    </source>
</evidence>
<protein>
    <submittedName>
        <fullName evidence="2">Alpha/beta fold hydrolase</fullName>
    </submittedName>
</protein>
<dbReference type="Proteomes" id="UP000326598">
    <property type="component" value="Chromosome"/>
</dbReference>
<gene>
    <name evidence="2" type="ORF">CP976_38590</name>
</gene>
<dbReference type="InterPro" id="IPR029058">
    <property type="entry name" value="AB_hydrolase_fold"/>
</dbReference>
<dbReference type="SUPFAM" id="SSF53474">
    <property type="entry name" value="alpha/beta-Hydrolases"/>
    <property type="match status" value="1"/>
</dbReference>
<feature type="domain" description="AB hydrolase-1" evidence="1">
    <location>
        <begin position="48"/>
        <end position="297"/>
    </location>
</feature>
<proteinExistence type="predicted"/>
<organism evidence="2 3">
    <name type="scientific">Streptomyces coeruleorubidus</name>
    <dbReference type="NCBI Taxonomy" id="116188"/>
    <lineage>
        <taxon>Bacteria</taxon>
        <taxon>Bacillati</taxon>
        <taxon>Actinomycetota</taxon>
        <taxon>Actinomycetes</taxon>
        <taxon>Kitasatosporales</taxon>
        <taxon>Streptomycetaceae</taxon>
        <taxon>Streptomyces</taxon>
    </lineage>
</organism>
<dbReference type="InterPro" id="IPR000073">
    <property type="entry name" value="AB_hydrolase_1"/>
</dbReference>
<dbReference type="PANTHER" id="PTHR43194:SF2">
    <property type="entry name" value="PEROXISOMAL MEMBRANE PROTEIN LPX1"/>
    <property type="match status" value="1"/>
</dbReference>
<dbReference type="GO" id="GO:0016787">
    <property type="term" value="F:hydrolase activity"/>
    <property type="evidence" value="ECO:0007669"/>
    <property type="project" value="UniProtKB-KW"/>
</dbReference>
<sequence>MVTAENRRTAAAPASVLQLLLPGYPGREHWRLVPSTGQHYLDVGTGDPLLFLHGNPTWSYAWRKLLPTLVPHARCLAPDLPGLGLSQHMEMPSDPQARYLRQLDHLDALYEHLVRHEGVPRQGWTFVVHDWGGPLGVAWLLRNPGVVSRLVVLNTIAFPWPDGYRLPFYLRWIRDHRPVADAVHATNAFARATVRLGVTHRLSRAERRAYLLPHARPGNRRAIVEFVRAIPRHPEDAAWRLLTPRDGADDLAGLPMLIGWGMRDPVFTPLVLAEWTRRYPHAVVHRFPRAGHLVMDDAGDELGGHIRDFLRGRGQR</sequence>
<dbReference type="Pfam" id="PF00561">
    <property type="entry name" value="Abhydrolase_1"/>
    <property type="match status" value="1"/>
</dbReference>